<feature type="compositionally biased region" description="Low complexity" evidence="1">
    <location>
        <begin position="971"/>
        <end position="984"/>
    </location>
</feature>
<reference evidence="2 3" key="1">
    <citation type="journal article" date="2022" name="bioRxiv">
        <title>Genomics of Preaxostyla Flagellates Illuminates Evolutionary Transitions and the Path Towards Mitochondrial Loss.</title>
        <authorList>
            <person name="Novak L.V.F."/>
            <person name="Treitli S.C."/>
            <person name="Pyrih J."/>
            <person name="Halakuc P."/>
            <person name="Pipaliya S.V."/>
            <person name="Vacek V."/>
            <person name="Brzon O."/>
            <person name="Soukal P."/>
            <person name="Eme L."/>
            <person name="Dacks J.B."/>
            <person name="Karnkowska A."/>
            <person name="Elias M."/>
            <person name="Hampl V."/>
        </authorList>
    </citation>
    <scope>NUCLEOTIDE SEQUENCE [LARGE SCALE GENOMIC DNA]</scope>
    <source>
        <strain evidence="2">NAU3</strain>
        <tissue evidence="2">Gut</tissue>
    </source>
</reference>
<feature type="compositionally biased region" description="Low complexity" evidence="1">
    <location>
        <begin position="674"/>
        <end position="684"/>
    </location>
</feature>
<dbReference type="Proteomes" id="UP001281761">
    <property type="component" value="Unassembled WGS sequence"/>
</dbReference>
<feature type="compositionally biased region" description="Polar residues" evidence="1">
    <location>
        <begin position="167"/>
        <end position="183"/>
    </location>
</feature>
<feature type="compositionally biased region" description="Polar residues" evidence="1">
    <location>
        <begin position="985"/>
        <end position="995"/>
    </location>
</feature>
<evidence type="ECO:0000313" key="3">
    <source>
        <dbReference type="Proteomes" id="UP001281761"/>
    </source>
</evidence>
<dbReference type="PANTHER" id="PTHR15439">
    <property type="entry name" value="RETINOBLASTOMA-BINDING PROTEIN 6"/>
    <property type="match status" value="1"/>
</dbReference>
<keyword evidence="3" id="KW-1185">Reference proteome</keyword>
<feature type="compositionally biased region" description="Polar residues" evidence="1">
    <location>
        <begin position="1478"/>
        <end position="1501"/>
    </location>
</feature>
<comment type="caution">
    <text evidence="2">The sequence shown here is derived from an EMBL/GenBank/DDBJ whole genome shotgun (WGS) entry which is preliminary data.</text>
</comment>
<feature type="compositionally biased region" description="Basic and acidic residues" evidence="1">
    <location>
        <begin position="635"/>
        <end position="660"/>
    </location>
</feature>
<sequence length="1650" mass="192413">MTFSSQVNPARWGSYSPDNLLSSLSTPENNSIESPPPGHFPAPIHNSLELSSRQTPQNAASHPLIPPLVFPQDKTPIRSYPLTDSPQNTGHHTYLATISPVPRTITNRVQQKDIGGPQTYQYHSSLLTPLSHKSSIITHQKPQPLDEFRYVQMIKKGSAERKASRDNAAQSHTESITTTSQSLIPRKQTISKQILTPLPNVKKPTQKKTSNTETVSISSVLSVKTVNPIKALREIAISSPSPQKSRIQHPVLDAPPDYSLTTLRQHHLAIKLSFGKQYHDCWTKLKETSEKYRKELLYSHILSKAGDHRKQLLLINRQKNRPRRAFGVDTIEIGWTGNQYMLKMLEELQKKLSRQLIFLVLRANLTLNKTRREWIWKRAISENRETFITIWEAWSAIIDDSRQKNALALQFRLKTTRQHYPELLRESKECFIQWKIWAHKRALRKNIRTQLETWRNKQNERRILLTLAKSKVMRWIKLEREMLALELNEIHRKERTFTQFQISVHHKYPRFLPVKHTARANLEEKRQTLLKLRDFLHLTKLRKIGEQFRQLRELVQRDQRRHDLLFGGKDERIREREEEKRWMEEKRKLKEEQTKQSEARRKQKEEEERRTREHARELERKAEEIRQEELRNQIAEKKRQEANRREEKLMKEKALSKKEQSVQVHMTQARDANNDVSNDSLNLSQTLSIHSHSSRHPTISSIHAQSSPQSPTHVSPSSIHSDSGLPLHSSSNLDQKQDMSRRTQKSKYSLQEPTSRSDQSQDTDEDSEEKENVTNITLPPHISRDDVNENEDTSITKFLSLRGAFPPPPLPNLNETDSTLKFLFERDMTFRRKSQRQSHPTVEDLEITPIPLSPFHEWLLSVLRALILQHRETEKRLTQLLTLPSIIRSVLHSPNFRFETSQEHIPSEINSSHVVPDSLLQHPSISKDNHDTGPSDEHEEPDSSQNQSRGDSSYSFVMGHPEKPRFKFDNSKSSSDATDSISLSLHLQQPSQNGSLILPPTQPQPRFGLSHSHSQPSSLPPRPAPPQTRHQPSVPSHLESMSLSFSLIGRENTREFETAVQNERIKRKAMIKMISWCRDSELESNCVLLHNFHVLTSCLEHWKEKMERRREFRDMMKRRRENTLHSVIRTWKDVVDNQIRARAQLIERQRAEEEEKRRDEDRKRELEQQLEAEKAKVTELITASLQKRKGRRILQAWADVASMMRKEREQEEAKRLEREERQRAADEERRRKEKQAEEERKKKEEQIRQANQRKKEEDKRKEEERNKEEERRNEEKKRDEERRKEAARKKEEERRIEEQKIEEKKREEERRKEDEKKQEQERKQAAAREKLEAKRKLLEAQVQEERLKTEERQKEEAKKQFDIIRSLEEDLRREKEKRRFLESVQQANSRVRHQSEANQTNRVEDEFFPTPSTRPSDIIRSSISSRSTSSISSFELSSPGENQSRTKKHLPSTSVIPTTVSLPLHTPSKQRPPPPTHTPSQTNISLSPLHTPMSHSTPPTHSTHDNNHPHLRPQNRTTIDQSTIPLDTHPTTLHPTYPSIGASTFLSQPTTILQAFPVGEGRTLDGSMSPAPALSLDTLKGLPFPSHSTMKLQSQSTILGQPSFADRSRTRLLNSTTHLIYPPFLSYPDSRQIPATTPFNQGESILLSDD</sequence>
<feature type="region of interest" description="Disordered" evidence="1">
    <location>
        <begin position="577"/>
        <end position="620"/>
    </location>
</feature>
<feature type="compositionally biased region" description="Polar residues" evidence="1">
    <location>
        <begin position="23"/>
        <end position="33"/>
    </location>
</feature>
<feature type="compositionally biased region" description="Basic and acidic residues" evidence="1">
    <location>
        <begin position="960"/>
        <end position="970"/>
    </location>
</feature>
<proteinExistence type="predicted"/>
<feature type="region of interest" description="Disordered" evidence="1">
    <location>
        <begin position="635"/>
        <end position="789"/>
    </location>
</feature>
<name>A0ABQ9Y9K9_9EUKA</name>
<feature type="compositionally biased region" description="Polar residues" evidence="1">
    <location>
        <begin position="685"/>
        <end position="721"/>
    </location>
</feature>
<feature type="compositionally biased region" description="Basic and acidic residues" evidence="1">
    <location>
        <begin position="925"/>
        <end position="936"/>
    </location>
</feature>
<feature type="region of interest" description="Disordered" evidence="1">
    <location>
        <begin position="1383"/>
        <end position="1515"/>
    </location>
</feature>
<evidence type="ECO:0000313" key="2">
    <source>
        <dbReference type="EMBL" id="KAK2960334.1"/>
    </source>
</evidence>
<feature type="region of interest" description="Disordered" evidence="1">
    <location>
        <begin position="1210"/>
        <end position="1332"/>
    </location>
</feature>
<organism evidence="2 3">
    <name type="scientific">Blattamonas nauphoetae</name>
    <dbReference type="NCBI Taxonomy" id="2049346"/>
    <lineage>
        <taxon>Eukaryota</taxon>
        <taxon>Metamonada</taxon>
        <taxon>Preaxostyla</taxon>
        <taxon>Oxymonadida</taxon>
        <taxon>Blattamonas</taxon>
    </lineage>
</organism>
<feature type="compositionally biased region" description="Polar residues" evidence="1">
    <location>
        <begin position="1451"/>
        <end position="1461"/>
    </location>
</feature>
<accession>A0ABQ9Y9K9</accession>
<dbReference type="InterPro" id="IPR033489">
    <property type="entry name" value="RBBP6"/>
</dbReference>
<protein>
    <recommendedName>
        <fullName evidence="4">Sfi1 spindle body domain-containing protein</fullName>
    </recommendedName>
</protein>
<feature type="region of interest" description="Disordered" evidence="1">
    <location>
        <begin position="157"/>
        <end position="183"/>
    </location>
</feature>
<evidence type="ECO:0000256" key="1">
    <source>
        <dbReference type="SAM" id="MobiDB-lite"/>
    </source>
</evidence>
<evidence type="ECO:0008006" key="4">
    <source>
        <dbReference type="Google" id="ProtNLM"/>
    </source>
</evidence>
<feature type="compositionally biased region" description="Polar residues" evidence="1">
    <location>
        <begin position="943"/>
        <end position="955"/>
    </location>
</feature>
<feature type="compositionally biased region" description="Polar residues" evidence="1">
    <location>
        <begin position="1434"/>
        <end position="1443"/>
    </location>
</feature>
<dbReference type="PANTHER" id="PTHR15439:SF0">
    <property type="entry name" value="CELL DIVISION CYCLE AND APOPTOSIS REGULATOR PROTEIN 1-RELATED"/>
    <property type="match status" value="1"/>
</dbReference>
<feature type="region of interest" description="Disordered" evidence="1">
    <location>
        <begin position="919"/>
        <end position="1037"/>
    </location>
</feature>
<feature type="region of interest" description="Disordered" evidence="1">
    <location>
        <begin position="23"/>
        <end position="72"/>
    </location>
</feature>
<gene>
    <name evidence="2" type="ORF">BLNAU_4551</name>
</gene>
<feature type="compositionally biased region" description="Polar residues" evidence="1">
    <location>
        <begin position="48"/>
        <end position="60"/>
    </location>
</feature>
<dbReference type="EMBL" id="JARBJD010000023">
    <property type="protein sequence ID" value="KAK2960334.1"/>
    <property type="molecule type" value="Genomic_DNA"/>
</dbReference>
<feature type="compositionally biased region" description="Low complexity" evidence="1">
    <location>
        <begin position="1411"/>
        <end position="1433"/>
    </location>
</feature>
<feature type="region of interest" description="Disordered" evidence="1">
    <location>
        <begin position="1342"/>
        <end position="1361"/>
    </location>
</feature>